<evidence type="ECO:0000313" key="5">
    <source>
        <dbReference type="Proteomes" id="UP000054097"/>
    </source>
</evidence>
<feature type="compositionally biased region" description="Basic and acidic residues" evidence="1">
    <location>
        <begin position="238"/>
        <end position="256"/>
    </location>
</feature>
<feature type="region of interest" description="Disordered" evidence="1">
    <location>
        <begin position="449"/>
        <end position="483"/>
    </location>
</feature>
<evidence type="ECO:0000256" key="3">
    <source>
        <dbReference type="SAM" id="SignalP"/>
    </source>
</evidence>
<accession>A0A0C3A8K9</accession>
<keyword evidence="2" id="KW-1133">Transmembrane helix</keyword>
<evidence type="ECO:0000256" key="2">
    <source>
        <dbReference type="SAM" id="Phobius"/>
    </source>
</evidence>
<dbReference type="AlphaFoldDB" id="A0A0C3A8K9"/>
<keyword evidence="2" id="KW-0812">Transmembrane</keyword>
<protein>
    <submittedName>
        <fullName evidence="4">Uncharacterized protein</fullName>
    </submittedName>
</protein>
<organism evidence="4 5">
    <name type="scientific">Serendipita vermifera MAFF 305830</name>
    <dbReference type="NCBI Taxonomy" id="933852"/>
    <lineage>
        <taxon>Eukaryota</taxon>
        <taxon>Fungi</taxon>
        <taxon>Dikarya</taxon>
        <taxon>Basidiomycota</taxon>
        <taxon>Agaricomycotina</taxon>
        <taxon>Agaricomycetes</taxon>
        <taxon>Sebacinales</taxon>
        <taxon>Serendipitaceae</taxon>
        <taxon>Serendipita</taxon>
    </lineage>
</organism>
<feature type="signal peptide" evidence="3">
    <location>
        <begin position="1"/>
        <end position="23"/>
    </location>
</feature>
<dbReference type="Gene3D" id="2.60.120.260">
    <property type="entry name" value="Galactose-binding domain-like"/>
    <property type="match status" value="1"/>
</dbReference>
<feature type="chain" id="PRO_5002160804" evidence="3">
    <location>
        <begin position="24"/>
        <end position="483"/>
    </location>
</feature>
<dbReference type="EMBL" id="KN824398">
    <property type="protein sequence ID" value="KIM20975.1"/>
    <property type="molecule type" value="Genomic_DNA"/>
</dbReference>
<keyword evidence="2" id="KW-0472">Membrane</keyword>
<proteinExistence type="predicted"/>
<dbReference type="Proteomes" id="UP000054097">
    <property type="component" value="Unassembled WGS sequence"/>
</dbReference>
<feature type="region of interest" description="Disordered" evidence="1">
    <location>
        <begin position="231"/>
        <end position="297"/>
    </location>
</feature>
<feature type="transmembrane region" description="Helical" evidence="2">
    <location>
        <begin position="201"/>
        <end position="225"/>
    </location>
</feature>
<keyword evidence="5" id="KW-1185">Reference proteome</keyword>
<gene>
    <name evidence="4" type="ORF">M408DRAFT_333724</name>
</gene>
<evidence type="ECO:0000313" key="4">
    <source>
        <dbReference type="EMBL" id="KIM20975.1"/>
    </source>
</evidence>
<keyword evidence="3" id="KW-0732">Signal</keyword>
<reference evidence="4 5" key="1">
    <citation type="submission" date="2014-04" db="EMBL/GenBank/DDBJ databases">
        <authorList>
            <consortium name="DOE Joint Genome Institute"/>
            <person name="Kuo A."/>
            <person name="Zuccaro A."/>
            <person name="Kohler A."/>
            <person name="Nagy L.G."/>
            <person name="Floudas D."/>
            <person name="Copeland A."/>
            <person name="Barry K.W."/>
            <person name="Cichocki N."/>
            <person name="Veneault-Fourrey C."/>
            <person name="LaButti K."/>
            <person name="Lindquist E.A."/>
            <person name="Lipzen A."/>
            <person name="Lundell T."/>
            <person name="Morin E."/>
            <person name="Murat C."/>
            <person name="Sun H."/>
            <person name="Tunlid A."/>
            <person name="Henrissat B."/>
            <person name="Grigoriev I.V."/>
            <person name="Hibbett D.S."/>
            <person name="Martin F."/>
            <person name="Nordberg H.P."/>
            <person name="Cantor M.N."/>
            <person name="Hua S.X."/>
        </authorList>
    </citation>
    <scope>NUCLEOTIDE SEQUENCE [LARGE SCALE GENOMIC DNA]</scope>
    <source>
        <strain evidence="4 5">MAFF 305830</strain>
    </source>
</reference>
<name>A0A0C3A8K9_SERVB</name>
<dbReference type="STRING" id="933852.A0A0C3A8K9"/>
<dbReference type="OrthoDB" id="2563669at2759"/>
<dbReference type="HOGENOM" id="CLU_565203_0_0_1"/>
<sequence length="483" mass="51932">MGSLPLPVALIWILLEFVEAARAAQVVTVDDTDPRITYTGGNWTTVQNCEQCPARLDVSRAQGGSFHIVNQANSRVEFEFTGIAVSVYGVVSSPRWRTGMTLSNISFTIDGNEQAIGIANANEREYNKTLFQADNLPNHSHTFSIQTHDDSLFVVDYLTYTTDPAALAAVSNGTSNTDTSPFATYTSDQGSSSASSGAQPAVVGGVIGGIFGTFLIAGIVGLWFIRRANRRRRSRKGSSNDRNRNNQKRSPVDKKGLVAPIVKPGGGGGGKQPNDSGGSSDPSKDAFGMGFGVGGKRKEKRDTLDYAFGGKRSPPAHASVPLTTTRRMEALSAAAMGGAGERERLGGYRSATSTYTSGYSNGMDDGKSQVIHALTTDTPQEAHPAPLYDVEGDNWAERGVAPAVPPRRPPHAHGVELLRTQERKQRPFSSGSTLEVDGVLERVMVVNHSSSPAPWHTRSTSREEEEEPSPRLFLPEHPFRTMA</sequence>
<evidence type="ECO:0000256" key="1">
    <source>
        <dbReference type="SAM" id="MobiDB-lite"/>
    </source>
</evidence>
<reference evidence="5" key="2">
    <citation type="submission" date="2015-01" db="EMBL/GenBank/DDBJ databases">
        <title>Evolutionary Origins and Diversification of the Mycorrhizal Mutualists.</title>
        <authorList>
            <consortium name="DOE Joint Genome Institute"/>
            <consortium name="Mycorrhizal Genomics Consortium"/>
            <person name="Kohler A."/>
            <person name="Kuo A."/>
            <person name="Nagy L.G."/>
            <person name="Floudas D."/>
            <person name="Copeland A."/>
            <person name="Barry K.W."/>
            <person name="Cichocki N."/>
            <person name="Veneault-Fourrey C."/>
            <person name="LaButti K."/>
            <person name="Lindquist E.A."/>
            <person name="Lipzen A."/>
            <person name="Lundell T."/>
            <person name="Morin E."/>
            <person name="Murat C."/>
            <person name="Riley R."/>
            <person name="Ohm R."/>
            <person name="Sun H."/>
            <person name="Tunlid A."/>
            <person name="Henrissat B."/>
            <person name="Grigoriev I.V."/>
            <person name="Hibbett D.S."/>
            <person name="Martin F."/>
        </authorList>
    </citation>
    <scope>NUCLEOTIDE SEQUENCE [LARGE SCALE GENOMIC DNA]</scope>
    <source>
        <strain evidence="5">MAFF 305830</strain>
    </source>
</reference>